<dbReference type="GO" id="GO:0005975">
    <property type="term" value="P:carbohydrate metabolic process"/>
    <property type="evidence" value="ECO:0007669"/>
    <property type="project" value="InterPro"/>
</dbReference>
<dbReference type="InterPro" id="IPR005198">
    <property type="entry name" value="Glyco_hydro_76"/>
</dbReference>
<accession>A0A4Y8LYJ5</accession>
<keyword evidence="2" id="KW-1185">Reference proteome</keyword>
<dbReference type="InterPro" id="IPR053169">
    <property type="entry name" value="MUG_Protein"/>
</dbReference>
<sequence>MNLRIGSTWADHAQKALRDRFWNPEIGMYNIETPCPGGACNTIFHYWWMAHAVEALVDGLNRTGNSLYSDTLAELYEGLLKRNGGAWPNSLYDDMEWMAIAWLRAYEATNEEKYKQAALVLWEDIKTGWNDHMGGGIAWQKSQLDYKNTPANAPAIILAARMHRSFGKGEYLKWALKIYDWQKRTLVDPDSGFVWDGINRTGEGVIDKDWEFTYCQGVFIGAAHELYRTTGNEFYLFDAERTANTAIDRLTNKETALLPNEGKGDGGLFKGILVRYAANMAADYPSRFPKLADVLLRNAVSLWNEGRDEARTLFGPDWSQPPGETVELGTQISGIILLEMSAKLEAKGFKLYQGTEAAT</sequence>
<evidence type="ECO:0000313" key="1">
    <source>
        <dbReference type="EMBL" id="TFE27194.1"/>
    </source>
</evidence>
<dbReference type="EMBL" id="SOMN01000010">
    <property type="protein sequence ID" value="TFE27194.1"/>
    <property type="molecule type" value="Genomic_DNA"/>
</dbReference>
<dbReference type="AlphaFoldDB" id="A0A4Y8LYJ5"/>
<dbReference type="GO" id="GO:0016787">
    <property type="term" value="F:hydrolase activity"/>
    <property type="evidence" value="ECO:0007669"/>
    <property type="project" value="UniProtKB-KW"/>
</dbReference>
<dbReference type="OrthoDB" id="2505409at2"/>
<dbReference type="InterPro" id="IPR008928">
    <property type="entry name" value="6-hairpin_glycosidase_sf"/>
</dbReference>
<gene>
    <name evidence="1" type="ORF">E2980_09850</name>
</gene>
<organism evidence="1 2">
    <name type="scientific">Cohnella luojiensis</name>
    <dbReference type="NCBI Taxonomy" id="652876"/>
    <lineage>
        <taxon>Bacteria</taxon>
        <taxon>Bacillati</taxon>
        <taxon>Bacillota</taxon>
        <taxon>Bacilli</taxon>
        <taxon>Bacillales</taxon>
        <taxon>Paenibacillaceae</taxon>
        <taxon>Cohnella</taxon>
    </lineage>
</organism>
<dbReference type="PANTHER" id="PTHR47791">
    <property type="entry name" value="MEIOTICALLY UP-REGULATED GENE 191 PROTEIN"/>
    <property type="match status" value="1"/>
</dbReference>
<dbReference type="Proteomes" id="UP000297900">
    <property type="component" value="Unassembled WGS sequence"/>
</dbReference>
<dbReference type="Pfam" id="PF03663">
    <property type="entry name" value="Glyco_hydro_76"/>
    <property type="match status" value="1"/>
</dbReference>
<proteinExistence type="predicted"/>
<evidence type="ECO:0000313" key="2">
    <source>
        <dbReference type="Proteomes" id="UP000297900"/>
    </source>
</evidence>
<keyword evidence="1" id="KW-0378">Hydrolase</keyword>
<reference evidence="1 2" key="1">
    <citation type="submission" date="2019-03" db="EMBL/GenBank/DDBJ databases">
        <title>Cohnella endophytica sp. nov., a novel endophytic bacterium isolated from bark of Sonneratia apetala.</title>
        <authorList>
            <person name="Tuo L."/>
        </authorList>
    </citation>
    <scope>NUCLEOTIDE SEQUENCE [LARGE SCALE GENOMIC DNA]</scope>
    <source>
        <strain evidence="1 2">CCTCC AB 208254</strain>
    </source>
</reference>
<dbReference type="SUPFAM" id="SSF48208">
    <property type="entry name" value="Six-hairpin glycosidases"/>
    <property type="match status" value="1"/>
</dbReference>
<name>A0A4Y8LYJ5_9BACL</name>
<dbReference type="InterPro" id="IPR014512">
    <property type="entry name" value="O_gly_hydro"/>
</dbReference>
<comment type="caution">
    <text evidence="1">The sequence shown here is derived from an EMBL/GenBank/DDBJ whole genome shotgun (WGS) entry which is preliminary data.</text>
</comment>
<dbReference type="RefSeq" id="WP_135152019.1">
    <property type="nucleotide sequence ID" value="NZ_SOMN01000010.1"/>
</dbReference>
<protein>
    <submittedName>
        <fullName evidence="1">Glycosyl hydrolase</fullName>
    </submittedName>
</protein>
<dbReference type="PIRSF" id="PIRSF021505">
    <property type="entry name" value="O_gly_hdrol"/>
    <property type="match status" value="1"/>
</dbReference>
<dbReference type="PANTHER" id="PTHR47791:SF3">
    <property type="entry name" value="MEIOTICALLY UP-REGULATED GENE 191 PROTEIN"/>
    <property type="match status" value="1"/>
</dbReference>
<dbReference type="Gene3D" id="1.50.10.20">
    <property type="match status" value="1"/>
</dbReference>